<organism evidence="2 3">
    <name type="scientific">Naegleria fowleri</name>
    <name type="common">Brain eating amoeba</name>
    <dbReference type="NCBI Taxonomy" id="5763"/>
    <lineage>
        <taxon>Eukaryota</taxon>
        <taxon>Discoba</taxon>
        <taxon>Heterolobosea</taxon>
        <taxon>Tetramitia</taxon>
        <taxon>Eutetramitia</taxon>
        <taxon>Vahlkampfiidae</taxon>
        <taxon>Naegleria</taxon>
    </lineage>
</organism>
<reference evidence="2 3" key="1">
    <citation type="journal article" date="2019" name="Sci. Rep.">
        <title>Nanopore sequencing improves the draft genome of the human pathogenic amoeba Naegleria fowleri.</title>
        <authorList>
            <person name="Liechti N."/>
            <person name="Schurch N."/>
            <person name="Bruggmann R."/>
            <person name="Wittwer M."/>
        </authorList>
    </citation>
    <scope>NUCLEOTIDE SEQUENCE [LARGE SCALE GENOMIC DNA]</scope>
    <source>
        <strain evidence="2 3">ATCC 30894</strain>
    </source>
</reference>
<dbReference type="VEuPathDB" id="AmoebaDB:NfTy_062160"/>
<keyword evidence="3" id="KW-1185">Reference proteome</keyword>
<dbReference type="EMBL" id="VFQX01000068">
    <property type="protein sequence ID" value="KAF0972502.1"/>
    <property type="molecule type" value="Genomic_DNA"/>
</dbReference>
<dbReference type="OrthoDB" id="412414at2759"/>
<feature type="domain" description="DUF4116" evidence="1">
    <location>
        <begin position="155"/>
        <end position="202"/>
    </location>
</feature>
<feature type="domain" description="DUF4116" evidence="1">
    <location>
        <begin position="122"/>
        <end position="153"/>
    </location>
</feature>
<dbReference type="RefSeq" id="XP_044557216.1">
    <property type="nucleotide sequence ID" value="XM_044713360.1"/>
</dbReference>
<dbReference type="GeneID" id="68116621"/>
<comment type="caution">
    <text evidence="2">The sequence shown here is derived from an EMBL/GenBank/DDBJ whole genome shotgun (WGS) entry which is preliminary data.</text>
</comment>
<evidence type="ECO:0000313" key="3">
    <source>
        <dbReference type="Proteomes" id="UP000444721"/>
    </source>
</evidence>
<proteinExistence type="predicted"/>
<protein>
    <recommendedName>
        <fullName evidence="1">DUF4116 domain-containing protein</fullName>
    </recommendedName>
</protein>
<dbReference type="VEuPathDB" id="AmoebaDB:NF0102620"/>
<evidence type="ECO:0000313" key="2">
    <source>
        <dbReference type="EMBL" id="KAF0972502.1"/>
    </source>
</evidence>
<dbReference type="VEuPathDB" id="AmoebaDB:FDP41_009405"/>
<evidence type="ECO:0000259" key="1">
    <source>
        <dbReference type="Pfam" id="PF13475"/>
    </source>
</evidence>
<feature type="domain" description="DUF4116" evidence="1">
    <location>
        <begin position="219"/>
        <end position="263"/>
    </location>
</feature>
<sequence>MSKRDHSHIHSKLFLRDTDIMKVDDSFMNGLADGVSDDEVDYGKNKKQKLPQLQKTTTITMGSDDEQVKLIILDFSNSSSSLNEHCKQHVRKWEFVLKKKFSMQQEGKKKWLLNRELKYKHFFPVEFMNDKEFVLNHIKKYGYGLEYASTQLKQDPDFVLKMVQQQGIQIQFSSCVICGDKEVAFTAIKNNACGLLIYIPKQIALVGLKFKKSLSIGYNKEVMFEAVKNNGLALLYTHYSLQQELEMEALKCNGYVLEYSDELYRARMHYCYHDAYLGNDL</sequence>
<gene>
    <name evidence="2" type="ORF">FDP41_009405</name>
</gene>
<accession>A0A6A5BC82</accession>
<dbReference type="AlphaFoldDB" id="A0A6A5BC82"/>
<dbReference type="InterPro" id="IPR025197">
    <property type="entry name" value="DUF4116"/>
</dbReference>
<name>A0A6A5BC82_NAEFO</name>
<dbReference type="Proteomes" id="UP000444721">
    <property type="component" value="Unassembled WGS sequence"/>
</dbReference>
<dbReference type="Pfam" id="PF13475">
    <property type="entry name" value="DUF4116"/>
    <property type="match status" value="3"/>
</dbReference>